<reference evidence="2" key="1">
    <citation type="journal article" date="2020" name="Nature">
        <title>Giant virus diversity and host interactions through global metagenomics.</title>
        <authorList>
            <person name="Schulz F."/>
            <person name="Roux S."/>
            <person name="Paez-Espino D."/>
            <person name="Jungbluth S."/>
            <person name="Walsh D.A."/>
            <person name="Denef V.J."/>
            <person name="McMahon K.D."/>
            <person name="Konstantinidis K.T."/>
            <person name="Eloe-Fadrosh E.A."/>
            <person name="Kyrpides N.C."/>
            <person name="Woyke T."/>
        </authorList>
    </citation>
    <scope>NUCLEOTIDE SEQUENCE</scope>
    <source>
        <strain evidence="2">GVMAG-M-3300023184-178</strain>
    </source>
</reference>
<protein>
    <submittedName>
        <fullName evidence="2">Uncharacterized protein</fullName>
    </submittedName>
</protein>
<evidence type="ECO:0000313" key="2">
    <source>
        <dbReference type="EMBL" id="QHT85180.1"/>
    </source>
</evidence>
<sequence>MESRRTSELVIFSKVAKQAATEARKRLAIKRKEEIETTKAEKIAKIAEKESALLQKRRQLQEEYNKASAMVERMTKLLRASYTFTGTFAQITEQVTHEKQLMGIRAKVLSRQRLIKNKAFTEFNNVNMRIIRARELENWKVNNRAYLENEKKERKENALIAKTLFYSKWLNHHRMPEDMLWYEIRPSFMYETKIALIEEKYNPIKLLNRLNVNALRTFLSQAIRKPEYFNLLSDTEKEQQIWKGTHNNYKPHFAHLKDAASIKRELIQLIRTYKSVNPKAAYEMMRTFCILIDPKKKYKGYFNYPRLTAIPV</sequence>
<proteinExistence type="predicted"/>
<evidence type="ECO:0000256" key="1">
    <source>
        <dbReference type="SAM" id="Coils"/>
    </source>
</evidence>
<dbReference type="AlphaFoldDB" id="A0A6C0HXM6"/>
<accession>A0A6C0HXM6</accession>
<keyword evidence="1" id="KW-0175">Coiled coil</keyword>
<organism evidence="2">
    <name type="scientific">viral metagenome</name>
    <dbReference type="NCBI Taxonomy" id="1070528"/>
    <lineage>
        <taxon>unclassified sequences</taxon>
        <taxon>metagenomes</taxon>
        <taxon>organismal metagenomes</taxon>
    </lineage>
</organism>
<feature type="coiled-coil region" evidence="1">
    <location>
        <begin position="43"/>
        <end position="77"/>
    </location>
</feature>
<name>A0A6C0HXM6_9ZZZZ</name>
<dbReference type="EMBL" id="MN740035">
    <property type="protein sequence ID" value="QHT85180.1"/>
    <property type="molecule type" value="Genomic_DNA"/>
</dbReference>